<protein>
    <submittedName>
        <fullName evidence="2">Uncharacterized protein</fullName>
    </submittedName>
</protein>
<proteinExistence type="predicted"/>
<feature type="region of interest" description="Disordered" evidence="1">
    <location>
        <begin position="1"/>
        <end position="32"/>
    </location>
</feature>
<evidence type="ECO:0000313" key="2">
    <source>
        <dbReference type="EMBL" id="QHN78480.1"/>
    </source>
</evidence>
<evidence type="ECO:0000256" key="1">
    <source>
        <dbReference type="SAM" id="MobiDB-lite"/>
    </source>
</evidence>
<gene>
    <name evidence="2" type="ORF">DS421_19g661740</name>
</gene>
<dbReference type="Proteomes" id="UP000464620">
    <property type="component" value="Chromosome B09"/>
</dbReference>
<dbReference type="AlphaFoldDB" id="A0A6B9VAD2"/>
<reference evidence="2 3" key="1">
    <citation type="submission" date="2020-01" db="EMBL/GenBank/DDBJ databases">
        <title>Genome sequence of Arachis hypogaea, cultivar Shitouqi.</title>
        <authorList>
            <person name="Zhuang W."/>
            <person name="Chen H."/>
            <person name="Varshney R."/>
            <person name="Wang D."/>
            <person name="Ming R."/>
        </authorList>
    </citation>
    <scope>NUCLEOTIDE SEQUENCE [LARGE SCALE GENOMIC DNA]</scope>
    <source>
        <tissue evidence="2">Young leaf</tissue>
    </source>
</reference>
<accession>A0A6B9VAD2</accession>
<organism evidence="2 3">
    <name type="scientific">Arachis hypogaea</name>
    <name type="common">Peanut</name>
    <dbReference type="NCBI Taxonomy" id="3818"/>
    <lineage>
        <taxon>Eukaryota</taxon>
        <taxon>Viridiplantae</taxon>
        <taxon>Streptophyta</taxon>
        <taxon>Embryophyta</taxon>
        <taxon>Tracheophyta</taxon>
        <taxon>Spermatophyta</taxon>
        <taxon>Magnoliopsida</taxon>
        <taxon>eudicotyledons</taxon>
        <taxon>Gunneridae</taxon>
        <taxon>Pentapetalae</taxon>
        <taxon>rosids</taxon>
        <taxon>fabids</taxon>
        <taxon>Fabales</taxon>
        <taxon>Fabaceae</taxon>
        <taxon>Papilionoideae</taxon>
        <taxon>50 kb inversion clade</taxon>
        <taxon>dalbergioids sensu lato</taxon>
        <taxon>Dalbergieae</taxon>
        <taxon>Pterocarpus clade</taxon>
        <taxon>Arachis</taxon>
    </lineage>
</organism>
<evidence type="ECO:0000313" key="3">
    <source>
        <dbReference type="Proteomes" id="UP000464620"/>
    </source>
</evidence>
<dbReference type="EMBL" id="CP031001">
    <property type="protein sequence ID" value="QHN78480.1"/>
    <property type="molecule type" value="Genomic_DNA"/>
</dbReference>
<name>A0A6B9VAD2_ARAHY</name>
<sequence length="234" mass="25523">MKHRGRRDRTSGEYGACGSQIGHGSRSSRRRRGGVARLARCGTAGTTQTVRQCCWASVVRTSASAGAMGYGNWGGTNERGWRERGGRGRPVRDCCRPRPPHLPLCHHRSRPLLLDLHHLLLHVSSPTATLTTFTEIRSFCLFPLRSSSTMPSKAPPPPSRLTSVLALPHPRLTLPSKDILSVVITLLFDVGRSAFTAITMYLVVCQRPSPATAVVEQVDDLAVSTSLFISFVSL</sequence>